<accession>A0A098S4L3</accession>
<comment type="caution">
    <text evidence="5">The sequence shown here is derived from an EMBL/GenBank/DDBJ whole genome shotgun (WGS) entry which is preliminary data.</text>
</comment>
<protein>
    <recommendedName>
        <fullName evidence="4">HTH araC/xylS-type domain-containing protein</fullName>
    </recommendedName>
</protein>
<dbReference type="PROSITE" id="PS01124">
    <property type="entry name" value="HTH_ARAC_FAMILY_2"/>
    <property type="match status" value="1"/>
</dbReference>
<keyword evidence="1" id="KW-0805">Transcription regulation</keyword>
<dbReference type="SMART" id="SM00342">
    <property type="entry name" value="HTH_ARAC"/>
    <property type="match status" value="1"/>
</dbReference>
<dbReference type="STRING" id="1524460.IX84_23660"/>
<name>A0A098S4L3_9BACT</name>
<evidence type="ECO:0000256" key="2">
    <source>
        <dbReference type="ARBA" id="ARBA00023125"/>
    </source>
</evidence>
<dbReference type="InterPro" id="IPR009057">
    <property type="entry name" value="Homeodomain-like_sf"/>
</dbReference>
<evidence type="ECO:0000313" key="5">
    <source>
        <dbReference type="EMBL" id="KGE86132.1"/>
    </source>
</evidence>
<dbReference type="EMBL" id="JPOS01000082">
    <property type="protein sequence ID" value="KGE86132.1"/>
    <property type="molecule type" value="Genomic_DNA"/>
</dbReference>
<dbReference type="RefSeq" id="WP_044226204.1">
    <property type="nucleotide sequence ID" value="NZ_JPOS01000082.1"/>
</dbReference>
<reference evidence="5 6" key="1">
    <citation type="journal article" date="2014" name="Int. J. Syst. Evol. Microbiol.">
        <title>Phaeodactylibacter xiamenensis gen. nov., sp. nov., a member of the family Saprospiraceae isolated from the marine alga Phaeodactylum tricornutum.</title>
        <authorList>
            <person name="Chen Z.Jr."/>
            <person name="Lei X."/>
            <person name="Lai Q."/>
            <person name="Li Y."/>
            <person name="Zhang B."/>
            <person name="Zhang J."/>
            <person name="Zhang H."/>
            <person name="Yang L."/>
            <person name="Zheng W."/>
            <person name="Tian Y."/>
            <person name="Yu Z."/>
            <person name="Xu H.Jr."/>
            <person name="Zheng T."/>
        </authorList>
    </citation>
    <scope>NUCLEOTIDE SEQUENCE [LARGE SCALE GENOMIC DNA]</scope>
    <source>
        <strain evidence="5 6">KD52</strain>
    </source>
</reference>
<dbReference type="SUPFAM" id="SSF46689">
    <property type="entry name" value="Homeodomain-like"/>
    <property type="match status" value="1"/>
</dbReference>
<gene>
    <name evidence="5" type="ORF">IX84_23660</name>
</gene>
<dbReference type="Gene3D" id="1.10.10.60">
    <property type="entry name" value="Homeodomain-like"/>
    <property type="match status" value="1"/>
</dbReference>
<organism evidence="5 6">
    <name type="scientific">Phaeodactylibacter xiamenensis</name>
    <dbReference type="NCBI Taxonomy" id="1524460"/>
    <lineage>
        <taxon>Bacteria</taxon>
        <taxon>Pseudomonadati</taxon>
        <taxon>Bacteroidota</taxon>
        <taxon>Saprospiria</taxon>
        <taxon>Saprospirales</taxon>
        <taxon>Haliscomenobacteraceae</taxon>
        <taxon>Phaeodactylibacter</taxon>
    </lineage>
</organism>
<dbReference type="GO" id="GO:0043565">
    <property type="term" value="F:sequence-specific DNA binding"/>
    <property type="evidence" value="ECO:0007669"/>
    <property type="project" value="InterPro"/>
</dbReference>
<dbReference type="InterPro" id="IPR020449">
    <property type="entry name" value="Tscrpt_reg_AraC-type_HTH"/>
</dbReference>
<dbReference type="OrthoDB" id="1157557at2"/>
<keyword evidence="2" id="KW-0238">DNA-binding</keyword>
<sequence length="261" mass="29865">MDSLNNKEVSADSQLSRAKCWILLIGSNQLVLEKVKEFLSKNYEADVLDLTFPDNLREILKYDVLVLVGRIALSYLAKAKSIVDCQIPIIGYELKTNTDERLRARLHGVISFVESSFEEVELVLAIETVIQLVNLRPLQREKGANFKKELLAAIKHLLEVQPSFNVEELCRYMKLSHSTLYRKVQETFEKSPSRLIAFCKLQQAGIMLAERDELNITEIAYACGFSSSTYLARQFKKVHGITPRQFRKAGLSYTQFVRVIE</sequence>
<evidence type="ECO:0000313" key="6">
    <source>
        <dbReference type="Proteomes" id="UP000029736"/>
    </source>
</evidence>
<keyword evidence="6" id="KW-1185">Reference proteome</keyword>
<evidence type="ECO:0000259" key="4">
    <source>
        <dbReference type="PROSITE" id="PS01124"/>
    </source>
</evidence>
<dbReference type="Proteomes" id="UP000029736">
    <property type="component" value="Unassembled WGS sequence"/>
</dbReference>
<evidence type="ECO:0000256" key="3">
    <source>
        <dbReference type="ARBA" id="ARBA00023163"/>
    </source>
</evidence>
<proteinExistence type="predicted"/>
<evidence type="ECO:0000256" key="1">
    <source>
        <dbReference type="ARBA" id="ARBA00023015"/>
    </source>
</evidence>
<dbReference type="InterPro" id="IPR018060">
    <property type="entry name" value="HTH_AraC"/>
</dbReference>
<dbReference type="Pfam" id="PF12833">
    <property type="entry name" value="HTH_18"/>
    <property type="match status" value="1"/>
</dbReference>
<dbReference type="GO" id="GO:0003700">
    <property type="term" value="F:DNA-binding transcription factor activity"/>
    <property type="evidence" value="ECO:0007669"/>
    <property type="project" value="InterPro"/>
</dbReference>
<dbReference type="AlphaFoldDB" id="A0A098S4L3"/>
<dbReference type="PANTHER" id="PTHR43280:SF2">
    <property type="entry name" value="HTH-TYPE TRANSCRIPTIONAL REGULATOR EXSA"/>
    <property type="match status" value="1"/>
</dbReference>
<feature type="domain" description="HTH araC/xylS-type" evidence="4">
    <location>
        <begin position="148"/>
        <end position="249"/>
    </location>
</feature>
<dbReference type="PANTHER" id="PTHR43280">
    <property type="entry name" value="ARAC-FAMILY TRANSCRIPTIONAL REGULATOR"/>
    <property type="match status" value="1"/>
</dbReference>
<keyword evidence="3" id="KW-0804">Transcription</keyword>
<dbReference type="PRINTS" id="PR00032">
    <property type="entry name" value="HTHARAC"/>
</dbReference>